<proteinExistence type="predicted"/>
<feature type="transmembrane region" description="Helical" evidence="1">
    <location>
        <begin position="103"/>
        <end position="123"/>
    </location>
</feature>
<reference evidence="2 3" key="1">
    <citation type="submission" date="2017-01" db="EMBL/GenBank/DDBJ databases">
        <title>Genome Sequencing of a Marine Spirillum, Oceanospirillum multiglobuliferum ATCC 33336, from Japan.</title>
        <authorList>
            <person name="Carney J.G."/>
            <person name="Trachtenberg A.M."/>
            <person name="Rheaume B.A."/>
            <person name="Linnane J.D."/>
            <person name="Pitts N.L."/>
            <person name="Mykles D.L."/>
            <person name="Maclea K.S."/>
        </authorList>
    </citation>
    <scope>NUCLEOTIDE SEQUENCE [LARGE SCALE GENOMIC DNA]</scope>
    <source>
        <strain evidence="2 3">ATCC 33336</strain>
    </source>
</reference>
<evidence type="ECO:0000313" key="2">
    <source>
        <dbReference type="EMBL" id="OPX56475.1"/>
    </source>
</evidence>
<name>A0A1T4QPP0_9GAMM</name>
<evidence type="ECO:0000256" key="1">
    <source>
        <dbReference type="SAM" id="Phobius"/>
    </source>
</evidence>
<keyword evidence="1" id="KW-0812">Transmembrane</keyword>
<accession>A0A1T4QPP0</accession>
<feature type="transmembrane region" description="Helical" evidence="1">
    <location>
        <begin position="21"/>
        <end position="41"/>
    </location>
</feature>
<dbReference type="AlphaFoldDB" id="A0A1T4QPP0"/>
<dbReference type="STRING" id="64969.SAMN02745127_01976"/>
<feature type="transmembrane region" description="Helical" evidence="1">
    <location>
        <begin position="72"/>
        <end position="91"/>
    </location>
</feature>
<keyword evidence="3" id="KW-1185">Reference proteome</keyword>
<protein>
    <submittedName>
        <fullName evidence="2">Uncharacterized protein</fullName>
    </submittedName>
</protein>
<organism evidence="2 3">
    <name type="scientific">Oceanospirillum multiglobuliferum</name>
    <dbReference type="NCBI Taxonomy" id="64969"/>
    <lineage>
        <taxon>Bacteria</taxon>
        <taxon>Pseudomonadati</taxon>
        <taxon>Pseudomonadota</taxon>
        <taxon>Gammaproteobacteria</taxon>
        <taxon>Oceanospirillales</taxon>
        <taxon>Oceanospirillaceae</taxon>
        <taxon>Oceanospirillum</taxon>
    </lineage>
</organism>
<comment type="caution">
    <text evidence="2">The sequence shown here is derived from an EMBL/GenBank/DDBJ whole genome shotgun (WGS) entry which is preliminary data.</text>
</comment>
<dbReference type="Proteomes" id="UP000191418">
    <property type="component" value="Unassembled WGS sequence"/>
</dbReference>
<keyword evidence="1" id="KW-0472">Membrane</keyword>
<gene>
    <name evidence="2" type="ORF">BTE48_03350</name>
</gene>
<keyword evidence="1" id="KW-1133">Transmembrane helix</keyword>
<feature type="transmembrane region" description="Helical" evidence="1">
    <location>
        <begin position="47"/>
        <end position="65"/>
    </location>
</feature>
<dbReference type="EMBL" id="MTSM01000003">
    <property type="protein sequence ID" value="OPX56475.1"/>
    <property type="molecule type" value="Genomic_DNA"/>
</dbReference>
<dbReference type="RefSeq" id="WP_078745565.1">
    <property type="nucleotide sequence ID" value="NZ_FUXG01000012.1"/>
</dbReference>
<sequence length="133" mass="15354">MKDLKDKEIEMISVLFIDKNTLTLFLSGVPMIIAIVWQPIVISVTKFFLVFVASTTYVAVTYILINNKRDITYLSWFVSLPLVVYCSAESVNNLDWSEMEKNANWVAYLSAYFFLIAVLYRILDLFFSLGARK</sequence>
<evidence type="ECO:0000313" key="3">
    <source>
        <dbReference type="Proteomes" id="UP000191418"/>
    </source>
</evidence>